<dbReference type="GO" id="GO:0008374">
    <property type="term" value="F:O-acyltransferase activity"/>
    <property type="evidence" value="ECO:0007669"/>
    <property type="project" value="InterPro"/>
</dbReference>
<dbReference type="PANTHER" id="PTHR31595">
    <property type="entry name" value="LONG-CHAIN-ALCOHOL O-FATTY-ACYLTRANSFERASE 3-RELATED"/>
    <property type="match status" value="1"/>
</dbReference>
<feature type="transmembrane region" description="Helical" evidence="1">
    <location>
        <begin position="38"/>
        <end position="55"/>
    </location>
</feature>
<keyword evidence="3" id="KW-1185">Reference proteome</keyword>
<dbReference type="GO" id="GO:0006629">
    <property type="term" value="P:lipid metabolic process"/>
    <property type="evidence" value="ECO:0007669"/>
    <property type="project" value="InterPro"/>
</dbReference>
<evidence type="ECO:0008006" key="4">
    <source>
        <dbReference type="Google" id="ProtNLM"/>
    </source>
</evidence>
<sequence length="385" mass="41598">MDPSDLIHKLLQLHGLILVTFAYCIFVVRPLQPGWQRLVASLPAFVVFSLSPFFVKDSAVLSSGIGLTILWVANFKLLAYTGGRGALSHPGLRTPLQWGALLVLPFFPAKKKVPSEPSFTSVVLGLLIKLGVWLGLTGVLVSVELSPTARHLCYAVHFWMFVSLCLDAAMPIGRQLVAGVPLQPAMDGPYAANSVGEFWGRRYNQIVSATLRETIYKPIVEGCWVAKEAAGASTAASTEAEDASVVRGSGEGGKARPRAPVALAGLFASFLVSGIMHEICLWFSCGCWLEGSFRMLGFFLLQPLIIVVQEGVEALAKKVVSKDLRESFVAGLLQKVVTLSLVLWSAEWFWGPMESCGADKRGLQEVDSAMRWLLAQAGAPGLLGR</sequence>
<keyword evidence="1" id="KW-1133">Transmembrane helix</keyword>
<gene>
    <name evidence="2" type="ORF">Vafri_10620</name>
</gene>
<dbReference type="Proteomes" id="UP000747399">
    <property type="component" value="Unassembled WGS sequence"/>
</dbReference>
<evidence type="ECO:0000313" key="3">
    <source>
        <dbReference type="Proteomes" id="UP000747399"/>
    </source>
</evidence>
<keyword evidence="1" id="KW-0812">Transmembrane</keyword>
<dbReference type="AlphaFoldDB" id="A0A8J4F0V2"/>
<proteinExistence type="predicted"/>
<dbReference type="InterPro" id="IPR044851">
    <property type="entry name" value="Wax_synthase"/>
</dbReference>
<protein>
    <recommendedName>
        <fullName evidence="4">Wax synthase domain-containing protein</fullName>
    </recommendedName>
</protein>
<feature type="transmembrane region" description="Helical" evidence="1">
    <location>
        <begin position="149"/>
        <end position="166"/>
    </location>
</feature>
<evidence type="ECO:0000313" key="2">
    <source>
        <dbReference type="EMBL" id="GIL54920.1"/>
    </source>
</evidence>
<accession>A0A8J4F0V2</accession>
<evidence type="ECO:0000256" key="1">
    <source>
        <dbReference type="SAM" id="Phobius"/>
    </source>
</evidence>
<name>A0A8J4F0V2_9CHLO</name>
<keyword evidence="1" id="KW-0472">Membrane</keyword>
<organism evidence="2 3">
    <name type="scientific">Volvox africanus</name>
    <dbReference type="NCBI Taxonomy" id="51714"/>
    <lineage>
        <taxon>Eukaryota</taxon>
        <taxon>Viridiplantae</taxon>
        <taxon>Chlorophyta</taxon>
        <taxon>core chlorophytes</taxon>
        <taxon>Chlorophyceae</taxon>
        <taxon>CS clade</taxon>
        <taxon>Chlamydomonadales</taxon>
        <taxon>Volvocaceae</taxon>
        <taxon>Volvox</taxon>
    </lineage>
</organism>
<feature type="transmembrane region" description="Helical" evidence="1">
    <location>
        <begin position="6"/>
        <end position="26"/>
    </location>
</feature>
<comment type="caution">
    <text evidence="2">The sequence shown here is derived from an EMBL/GenBank/DDBJ whole genome shotgun (WGS) entry which is preliminary data.</text>
</comment>
<dbReference type="PANTHER" id="PTHR31595:SF57">
    <property type="entry name" value="OS04G0481900 PROTEIN"/>
    <property type="match status" value="1"/>
</dbReference>
<dbReference type="EMBL" id="BNCO01000020">
    <property type="protein sequence ID" value="GIL54920.1"/>
    <property type="molecule type" value="Genomic_DNA"/>
</dbReference>
<feature type="transmembrane region" description="Helical" evidence="1">
    <location>
        <begin position="119"/>
        <end position="143"/>
    </location>
</feature>
<reference evidence="2" key="1">
    <citation type="journal article" date="2021" name="Proc. Natl. Acad. Sci. U.S.A.">
        <title>Three genomes in the algal genus Volvox reveal the fate of a haploid sex-determining region after a transition to homothallism.</title>
        <authorList>
            <person name="Yamamoto K."/>
            <person name="Hamaji T."/>
            <person name="Kawai-Toyooka H."/>
            <person name="Matsuzaki R."/>
            <person name="Takahashi F."/>
            <person name="Nishimura Y."/>
            <person name="Kawachi M."/>
            <person name="Noguchi H."/>
            <person name="Minakuchi Y."/>
            <person name="Umen J.G."/>
            <person name="Toyoda A."/>
            <person name="Nozaki H."/>
        </authorList>
    </citation>
    <scope>NUCLEOTIDE SEQUENCE</scope>
    <source>
        <strain evidence="2">NIES-3780</strain>
    </source>
</reference>
<feature type="transmembrane region" description="Helical" evidence="1">
    <location>
        <begin position="61"/>
        <end position="79"/>
    </location>
</feature>